<dbReference type="SUPFAM" id="SSF160214">
    <property type="entry name" value="FlaG-like"/>
    <property type="match status" value="1"/>
</dbReference>
<feature type="region of interest" description="Disordered" evidence="1">
    <location>
        <begin position="16"/>
        <end position="94"/>
    </location>
</feature>
<dbReference type="Proteomes" id="UP000886748">
    <property type="component" value="Unassembled WGS sequence"/>
</dbReference>
<comment type="caution">
    <text evidence="2">The sequence shown here is derived from an EMBL/GenBank/DDBJ whole genome shotgun (WGS) entry which is preliminary data.</text>
</comment>
<protein>
    <submittedName>
        <fullName evidence="2">Uncharacterized protein</fullName>
    </submittedName>
</protein>
<feature type="compositionally biased region" description="Basic and acidic residues" evidence="1">
    <location>
        <begin position="36"/>
        <end position="49"/>
    </location>
</feature>
<organism evidence="2 3">
    <name type="scientific">Candidatus Limenecus avicola</name>
    <dbReference type="NCBI Taxonomy" id="2840847"/>
    <lineage>
        <taxon>Bacteria</taxon>
        <taxon>Bacillati</taxon>
        <taxon>Bacillota</taxon>
        <taxon>Clostridia</taxon>
        <taxon>Eubacteriales</taxon>
        <taxon>Clostridiaceae</taxon>
        <taxon>Clostridiaceae incertae sedis</taxon>
        <taxon>Candidatus Limenecus</taxon>
    </lineage>
</organism>
<proteinExistence type="predicted"/>
<reference evidence="2" key="2">
    <citation type="journal article" date="2021" name="PeerJ">
        <title>Extensive microbial diversity within the chicken gut microbiome revealed by metagenomics and culture.</title>
        <authorList>
            <person name="Gilroy R."/>
            <person name="Ravi A."/>
            <person name="Getino M."/>
            <person name="Pursley I."/>
            <person name="Horton D.L."/>
            <person name="Alikhan N.F."/>
            <person name="Baker D."/>
            <person name="Gharbi K."/>
            <person name="Hall N."/>
            <person name="Watson M."/>
            <person name="Adriaenssens E.M."/>
            <person name="Foster-Nyarko E."/>
            <person name="Jarju S."/>
            <person name="Secka A."/>
            <person name="Antonio M."/>
            <person name="Oren A."/>
            <person name="Chaudhuri R.R."/>
            <person name="La Ragione R."/>
            <person name="Hildebrand F."/>
            <person name="Pallen M.J."/>
        </authorList>
    </citation>
    <scope>NUCLEOTIDE SEQUENCE</scope>
    <source>
        <strain evidence="2">CHK154-7741</strain>
    </source>
</reference>
<evidence type="ECO:0000313" key="3">
    <source>
        <dbReference type="Proteomes" id="UP000886748"/>
    </source>
</evidence>
<evidence type="ECO:0000256" key="1">
    <source>
        <dbReference type="SAM" id="MobiDB-lite"/>
    </source>
</evidence>
<dbReference type="InterPro" id="IPR035924">
    <property type="entry name" value="FlaG-like_sf"/>
</dbReference>
<evidence type="ECO:0000313" key="2">
    <source>
        <dbReference type="EMBL" id="HIU91599.1"/>
    </source>
</evidence>
<accession>A0A9D1SQN3</accession>
<reference evidence="2" key="1">
    <citation type="submission" date="2020-10" db="EMBL/GenBank/DDBJ databases">
        <authorList>
            <person name="Gilroy R."/>
        </authorList>
    </citation>
    <scope>NUCLEOTIDE SEQUENCE</scope>
    <source>
        <strain evidence="2">CHK154-7741</strain>
    </source>
</reference>
<dbReference type="AlphaFoldDB" id="A0A9D1SQN3"/>
<name>A0A9D1SQN3_9CLOT</name>
<dbReference type="EMBL" id="DVOD01000007">
    <property type="protein sequence ID" value="HIU91599.1"/>
    <property type="molecule type" value="Genomic_DNA"/>
</dbReference>
<sequence>MSNLGINRNMSSAQLANEAEATAKQALENQMADVDGVGKKEKAGRKDPDAAFNGTIPFVGEPKEKEDEEESPSQENTNTPPNPDLIDDEDDEYGAQFHFRFNQDNMIEVWDSEKQEIVKTISPEDATNAILGLSKMPSVFVNKEI</sequence>
<gene>
    <name evidence="2" type="ORF">IAD26_00545</name>
</gene>